<dbReference type="Pfam" id="PF04471">
    <property type="entry name" value="Mrr_cat"/>
    <property type="match status" value="1"/>
</dbReference>
<feature type="domain" description="Restriction endonuclease type IV Mrr" evidence="2">
    <location>
        <begin position="564"/>
        <end position="659"/>
    </location>
</feature>
<dbReference type="InterPro" id="IPR052906">
    <property type="entry name" value="Type_IV_Methyl-Rstrct_Enzyme"/>
</dbReference>
<comment type="caution">
    <text evidence="3">The sequence shown here is derived from an EMBL/GenBank/DDBJ whole genome shotgun (WGS) entry which is preliminary data.</text>
</comment>
<feature type="region of interest" description="Disordered" evidence="1">
    <location>
        <begin position="330"/>
        <end position="352"/>
    </location>
</feature>
<accession>A0ABU0PTL3</accession>
<dbReference type="SUPFAM" id="SSF52980">
    <property type="entry name" value="Restriction endonuclease-like"/>
    <property type="match status" value="1"/>
</dbReference>
<name>A0ABU0PTL3_9MICC</name>
<dbReference type="Proteomes" id="UP001236806">
    <property type="component" value="Unassembled WGS sequence"/>
</dbReference>
<dbReference type="RefSeq" id="WP_306639322.1">
    <property type="nucleotide sequence ID" value="NZ_JAUSXB010000002.1"/>
</dbReference>
<dbReference type="PANTHER" id="PTHR30015:SF7">
    <property type="entry name" value="TYPE IV METHYL-DIRECTED RESTRICTION ENZYME ECOKMRR"/>
    <property type="match status" value="1"/>
</dbReference>
<protein>
    <recommendedName>
        <fullName evidence="2">Restriction endonuclease type IV Mrr domain-containing protein</fullName>
    </recommendedName>
</protein>
<evidence type="ECO:0000259" key="2">
    <source>
        <dbReference type="Pfam" id="PF04471"/>
    </source>
</evidence>
<dbReference type="EMBL" id="JAUSXB010000002">
    <property type="protein sequence ID" value="MDQ0676566.1"/>
    <property type="molecule type" value="Genomic_DNA"/>
</dbReference>
<evidence type="ECO:0000256" key="1">
    <source>
        <dbReference type="SAM" id="MobiDB-lite"/>
    </source>
</evidence>
<dbReference type="InterPro" id="IPR011856">
    <property type="entry name" value="tRNA_endonuc-like_dom_sf"/>
</dbReference>
<dbReference type="InterPro" id="IPR011335">
    <property type="entry name" value="Restrct_endonuc-II-like"/>
</dbReference>
<dbReference type="Gene3D" id="3.40.1350.10">
    <property type="match status" value="1"/>
</dbReference>
<evidence type="ECO:0000313" key="3">
    <source>
        <dbReference type="EMBL" id="MDQ0676566.1"/>
    </source>
</evidence>
<organism evidence="3 4">
    <name type="scientific">Pseudarthrobacter siccitolerans</name>
    <dbReference type="NCBI Taxonomy" id="861266"/>
    <lineage>
        <taxon>Bacteria</taxon>
        <taxon>Bacillati</taxon>
        <taxon>Actinomycetota</taxon>
        <taxon>Actinomycetes</taxon>
        <taxon>Micrococcales</taxon>
        <taxon>Micrococcaceae</taxon>
        <taxon>Pseudarthrobacter</taxon>
    </lineage>
</organism>
<proteinExistence type="predicted"/>
<dbReference type="InterPro" id="IPR007560">
    <property type="entry name" value="Restrct_endonuc_IV_Mrr"/>
</dbReference>
<reference evidence="3 4" key="1">
    <citation type="submission" date="2023-07" db="EMBL/GenBank/DDBJ databases">
        <title>Comparative genomics of wheat-associated soil bacteria to identify genetic determinants of phenazine resistance.</title>
        <authorList>
            <person name="Mouncey N."/>
        </authorList>
    </citation>
    <scope>NUCLEOTIDE SEQUENCE [LARGE SCALE GENOMIC DNA]</scope>
    <source>
        <strain evidence="3 4">W1I3</strain>
    </source>
</reference>
<gene>
    <name evidence="3" type="ORF">QFZ36_004192</name>
</gene>
<dbReference type="PANTHER" id="PTHR30015">
    <property type="entry name" value="MRR RESTRICTION SYSTEM PROTEIN"/>
    <property type="match status" value="1"/>
</dbReference>
<keyword evidence="4" id="KW-1185">Reference proteome</keyword>
<feature type="compositionally biased region" description="Acidic residues" evidence="1">
    <location>
        <begin position="331"/>
        <end position="347"/>
    </location>
</feature>
<evidence type="ECO:0000313" key="4">
    <source>
        <dbReference type="Proteomes" id="UP001236806"/>
    </source>
</evidence>
<sequence length="696" mass="76304">MGTSDSKPLELIYGEFLRALEANDVECALDLMAMAAFAIWSTPGQSERLNLMNLARRGVISTECADFRRDKDFETAALRFAVDSASPLASALPADVGASMARRRGWIYAWCQLIRCQPEASSATKALNAYSEYLMTFAEFPSLYEAQPDAGTNFVRLAMNVEHEFADFRVLSRAILLEASGASKADLADDEEDSFENETLLIDEFNSFLDCGETAQALNLLAVSHFSGESSEFDSEAISELLARSAGLIRNEWHDDSPEVDDLLSRLWVTAYSRCLQLAKNKTLDNVGLPGFEPELLPLSDAQHQILQSFLLEHHAAQSEQFIKIDRGDEAENADEETDGPVDEWLEDTGPPPAPVDPRSALVGVAQRHLDRSCGAHSGSRILAERSVDAAHQIWAVHSTITAGWKDQTPERPGYGQRIQAELAGWADTVAAEKYPRPADNRPTPQKRGRRIYESIWAWAITAGTLAAVAQVHNGFWFAVGLGAFLGYLFSSNYDSITAPGLVPLPDPAVEQRASLQKALLEIGVHVALEYDSAEYASNLSPSELRQLVNGAWQPQGPPPPRMASCTPREAEYVAAQWMRYLGATSCRVTQASRDGGMDIISDTHVAEVKHHQSPVGVNFVRQIYGAATGASKQAVFFSLSEFTRTAEEFADTNSIPLFRYDPQERTLTAKSRSALRALQHGLQSGMNLSEAAIQG</sequence>